<feature type="region of interest" description="Disordered" evidence="1">
    <location>
        <begin position="420"/>
        <end position="525"/>
    </location>
</feature>
<feature type="compositionally biased region" description="Pro residues" evidence="1">
    <location>
        <begin position="163"/>
        <end position="173"/>
    </location>
</feature>
<protein>
    <recommendedName>
        <fullName evidence="2">SWR1-complex protein 3 domain-containing protein</fullName>
    </recommendedName>
</protein>
<organism evidence="3 4">
    <name type="scientific">Peltaster fructicola</name>
    <dbReference type="NCBI Taxonomy" id="286661"/>
    <lineage>
        <taxon>Eukaryota</taxon>
        <taxon>Fungi</taxon>
        <taxon>Dikarya</taxon>
        <taxon>Ascomycota</taxon>
        <taxon>Pezizomycotina</taxon>
        <taxon>Dothideomycetes</taxon>
        <taxon>Dothideomycetes incertae sedis</taxon>
        <taxon>Peltaster</taxon>
    </lineage>
</organism>
<feature type="compositionally biased region" description="Polar residues" evidence="1">
    <location>
        <begin position="423"/>
        <end position="435"/>
    </location>
</feature>
<name>A0A6H0XR89_9PEZI</name>
<dbReference type="OrthoDB" id="5338195at2759"/>
<feature type="region of interest" description="Disordered" evidence="1">
    <location>
        <begin position="1"/>
        <end position="72"/>
    </location>
</feature>
<dbReference type="GO" id="GO:0000812">
    <property type="term" value="C:Swr1 complex"/>
    <property type="evidence" value="ECO:0007669"/>
    <property type="project" value="InterPro"/>
</dbReference>
<feature type="domain" description="SWR1-complex protein 3" evidence="2">
    <location>
        <begin position="80"/>
        <end position="158"/>
    </location>
</feature>
<evidence type="ECO:0000313" key="3">
    <source>
        <dbReference type="EMBL" id="QIW97291.1"/>
    </source>
</evidence>
<dbReference type="GO" id="GO:0140849">
    <property type="term" value="F:ATP-dependent H2AZ histone chaperone activity"/>
    <property type="evidence" value="ECO:0007669"/>
    <property type="project" value="InterPro"/>
</dbReference>
<reference evidence="3 4" key="1">
    <citation type="journal article" date="2016" name="Sci. Rep.">
        <title>Peltaster fructicola genome reveals evolution from an invasive phytopathogen to an ectophytic parasite.</title>
        <authorList>
            <person name="Xu C."/>
            <person name="Chen H."/>
            <person name="Gleason M.L."/>
            <person name="Xu J.R."/>
            <person name="Liu H."/>
            <person name="Zhang R."/>
            <person name="Sun G."/>
        </authorList>
    </citation>
    <scope>NUCLEOTIDE SEQUENCE [LARGE SCALE GENOMIC DNA]</scope>
    <source>
        <strain evidence="3 4">LNHT1506</strain>
    </source>
</reference>
<dbReference type="EMBL" id="CP051140">
    <property type="protein sequence ID" value="QIW97291.1"/>
    <property type="molecule type" value="Genomic_DNA"/>
</dbReference>
<dbReference type="PANTHER" id="PTHR28108">
    <property type="entry name" value="SWR1-COMPLEX PROTEIN 3"/>
    <property type="match status" value="1"/>
</dbReference>
<feature type="compositionally biased region" description="Basic residues" evidence="1">
    <location>
        <begin position="514"/>
        <end position="525"/>
    </location>
</feature>
<feature type="region of interest" description="Disordered" evidence="1">
    <location>
        <begin position="163"/>
        <end position="202"/>
    </location>
</feature>
<keyword evidence="4" id="KW-1185">Reference proteome</keyword>
<evidence type="ECO:0000256" key="1">
    <source>
        <dbReference type="SAM" id="MobiDB-lite"/>
    </source>
</evidence>
<proteinExistence type="predicted"/>
<dbReference type="InterPro" id="IPR057558">
    <property type="entry name" value="Swc3_dom"/>
</dbReference>
<dbReference type="InterPro" id="IPR037651">
    <property type="entry name" value="Swc3"/>
</dbReference>
<feature type="compositionally biased region" description="Polar residues" evidence="1">
    <location>
        <begin position="180"/>
        <end position="201"/>
    </location>
</feature>
<accession>A0A6H0XR89</accession>
<evidence type="ECO:0000259" key="2">
    <source>
        <dbReference type="Pfam" id="PF24707"/>
    </source>
</evidence>
<dbReference type="Pfam" id="PF24707">
    <property type="entry name" value="Swc3"/>
    <property type="match status" value="1"/>
</dbReference>
<evidence type="ECO:0000313" key="4">
    <source>
        <dbReference type="Proteomes" id="UP000503462"/>
    </source>
</evidence>
<feature type="compositionally biased region" description="Basic and acidic residues" evidence="1">
    <location>
        <begin position="48"/>
        <end position="65"/>
    </location>
</feature>
<dbReference type="Proteomes" id="UP000503462">
    <property type="component" value="Chromosome 2"/>
</dbReference>
<dbReference type="PANTHER" id="PTHR28108:SF1">
    <property type="entry name" value="SWR1-COMPLEX PROTEIN 3"/>
    <property type="match status" value="1"/>
</dbReference>
<sequence>MSLSVEVPPVIGQKRGPGRPPKSGAALNKKQKRSSTIVEELNTPHETPPPDRKSRGLPTRIHDTKPLPTLRQPQALTLPDNEYASIAHSGVLAKSLDQSRVSWTQTGVFERYWTKPETGKNARPSPPNNPDLKSMKSRGKCRLRIEPHIFEVEIYVVEKPRPQPPKQYLPPRPQGVAQPWQGQAYQGQSPHNTQAQTSQQAPADPVIGLLAARAGSDPELKALMREVAKGNAPPELLRTFQRHIDELNAELRTQKNWEQEQERNIAAQSSAAATSVETKPFIQHPYLLQQQQKSGQPSQSALPAEVVFAFTTPGATSDRFLFPQHCILESLTPQHLLTSFIVTRQGETATNTNDIDVAKKYWSPVTIMVEVAYGRENILKDVCRWVKSPKESRDHMEQVMATYERMPATHLALRLPLKGTAGAESSNTSKVSTPVPQLIEDKKRRQSKDATVAGRKRSSLAKEKPTAPSATAAAVPGTDADDGQTSSTVKVEPTGSKDDSKVAEAAATSQRPTRATRKSVRISDV</sequence>
<gene>
    <name evidence="3" type="ORF">AMS68_002809</name>
</gene>
<dbReference type="AlphaFoldDB" id="A0A6H0XR89"/>
<feature type="region of interest" description="Disordered" evidence="1">
    <location>
        <begin position="116"/>
        <end position="138"/>
    </location>
</feature>